<dbReference type="OrthoDB" id="4161376at2759"/>
<keyword evidence="2" id="KW-0813">Transport</keyword>
<evidence type="ECO:0000256" key="7">
    <source>
        <dbReference type="SAM" id="Phobius"/>
    </source>
</evidence>
<dbReference type="RefSeq" id="XP_033589870.1">
    <property type="nucleotide sequence ID" value="XM_033729556.1"/>
</dbReference>
<dbReference type="PANTHER" id="PTHR23501">
    <property type="entry name" value="MAJOR FACILITATOR SUPERFAMILY"/>
    <property type="match status" value="1"/>
</dbReference>
<dbReference type="InterPro" id="IPR010573">
    <property type="entry name" value="MFS_Str1/Tri12-like"/>
</dbReference>
<feature type="transmembrane region" description="Helical" evidence="7">
    <location>
        <begin position="178"/>
        <end position="198"/>
    </location>
</feature>
<protein>
    <submittedName>
        <fullName evidence="9">Fungal trichothecene efflux pump</fullName>
    </submittedName>
</protein>
<evidence type="ECO:0000256" key="5">
    <source>
        <dbReference type="ARBA" id="ARBA00023136"/>
    </source>
</evidence>
<evidence type="ECO:0000256" key="1">
    <source>
        <dbReference type="ARBA" id="ARBA00004141"/>
    </source>
</evidence>
<sequence>MADVEKTARNASNVSAGSDAHARPEHLEELNHTRTAVDVVEVTTENPYKEINFIGTYIAIALATCGAFAGFVMPVTALTIINAEIGPSLNADWVALAWTLCSSVGFTLIGRLSDIFGRRWFFAGCSALASVGCIIGCTANSIDQLIGASVCLGLGAAGQISFNYVLGELVPIRHRFAANGLIFLSTLPFSGLGAWFARLLIVHSSSGWRAIYYLALGINGGATLCWILFYFPPEFHNLHKNRTKWQELRELDFGGIILYSGGLLLFLLGLSWGGSLYAWDSSYVIGTLVVGAVALVAFVFYEIYMPLHRPLIPMALFKNYDYDMANILSLVGGIVYYTANVLFPTQVAYLYTTDIVKGGLISTTIGAGVVSGQFFGSWIAVPGGFLKLKVIFYTVGLCGFTASLAGSTHSSAVGEALAYCTGLMIGLLEVTISTVVTIVIDDQSEIGTAAGVFGSIRGAAGVLGTAIYTTIFKNESKKYITSDVAPALVAAGLPITSVPDFLTAASTGAVSALEKVPGINKKIIATGVAALTNVYSQALKTTWLASIAFGGLAVLAAVFSRNIDKKLSHDVIRRLGHGYVPSKAGQPATAKDNGVQAGLDENEHSPNGEHEKDGESVSK</sequence>
<gene>
    <name evidence="9" type="ORF">BDY17DRAFT_144856</name>
</gene>
<feature type="transmembrane region" description="Helical" evidence="7">
    <location>
        <begin position="120"/>
        <end position="139"/>
    </location>
</feature>
<dbReference type="GO" id="GO:0022857">
    <property type="term" value="F:transmembrane transporter activity"/>
    <property type="evidence" value="ECO:0007669"/>
    <property type="project" value="InterPro"/>
</dbReference>
<feature type="domain" description="Major facilitator superfamily (MFS) profile" evidence="8">
    <location>
        <begin position="54"/>
        <end position="568"/>
    </location>
</feature>
<feature type="transmembrane region" description="Helical" evidence="7">
    <location>
        <begin position="390"/>
        <end position="410"/>
    </location>
</feature>
<dbReference type="EMBL" id="MU001635">
    <property type="protein sequence ID" value="KAF2483300.1"/>
    <property type="molecule type" value="Genomic_DNA"/>
</dbReference>
<organism evidence="9 10">
    <name type="scientific">Neohortaea acidophila</name>
    <dbReference type="NCBI Taxonomy" id="245834"/>
    <lineage>
        <taxon>Eukaryota</taxon>
        <taxon>Fungi</taxon>
        <taxon>Dikarya</taxon>
        <taxon>Ascomycota</taxon>
        <taxon>Pezizomycotina</taxon>
        <taxon>Dothideomycetes</taxon>
        <taxon>Dothideomycetidae</taxon>
        <taxon>Mycosphaerellales</taxon>
        <taxon>Teratosphaeriaceae</taxon>
        <taxon>Neohortaea</taxon>
    </lineage>
</organism>
<feature type="transmembrane region" description="Helical" evidence="7">
    <location>
        <begin position="57"/>
        <end position="81"/>
    </location>
</feature>
<evidence type="ECO:0000313" key="9">
    <source>
        <dbReference type="EMBL" id="KAF2483300.1"/>
    </source>
</evidence>
<proteinExistence type="predicted"/>
<keyword evidence="10" id="KW-1185">Reference proteome</keyword>
<feature type="transmembrane region" description="Helical" evidence="7">
    <location>
        <begin position="93"/>
        <end position="113"/>
    </location>
</feature>
<reference evidence="9" key="1">
    <citation type="journal article" date="2020" name="Stud. Mycol.">
        <title>101 Dothideomycetes genomes: a test case for predicting lifestyles and emergence of pathogens.</title>
        <authorList>
            <person name="Haridas S."/>
            <person name="Albert R."/>
            <person name="Binder M."/>
            <person name="Bloem J."/>
            <person name="Labutti K."/>
            <person name="Salamov A."/>
            <person name="Andreopoulos B."/>
            <person name="Baker S."/>
            <person name="Barry K."/>
            <person name="Bills G."/>
            <person name="Bluhm B."/>
            <person name="Cannon C."/>
            <person name="Castanera R."/>
            <person name="Culley D."/>
            <person name="Daum C."/>
            <person name="Ezra D."/>
            <person name="Gonzalez J."/>
            <person name="Henrissat B."/>
            <person name="Kuo A."/>
            <person name="Liang C."/>
            <person name="Lipzen A."/>
            <person name="Lutzoni F."/>
            <person name="Magnuson J."/>
            <person name="Mondo S."/>
            <person name="Nolan M."/>
            <person name="Ohm R."/>
            <person name="Pangilinan J."/>
            <person name="Park H.-J."/>
            <person name="Ramirez L."/>
            <person name="Alfaro M."/>
            <person name="Sun H."/>
            <person name="Tritt A."/>
            <person name="Yoshinaga Y."/>
            <person name="Zwiers L.-H."/>
            <person name="Turgeon B."/>
            <person name="Goodwin S."/>
            <person name="Spatafora J."/>
            <person name="Crous P."/>
            <person name="Grigoriev I."/>
        </authorList>
    </citation>
    <scope>NUCLEOTIDE SEQUENCE</scope>
    <source>
        <strain evidence="9">CBS 113389</strain>
    </source>
</reference>
<feature type="transmembrane region" description="Helical" evidence="7">
    <location>
        <begin position="541"/>
        <end position="559"/>
    </location>
</feature>
<keyword evidence="5 7" id="KW-0472">Membrane</keyword>
<dbReference type="PROSITE" id="PS50850">
    <property type="entry name" value="MFS"/>
    <property type="match status" value="1"/>
</dbReference>
<dbReference type="Pfam" id="PF06609">
    <property type="entry name" value="TRI12"/>
    <property type="match status" value="1"/>
</dbReference>
<feature type="region of interest" description="Disordered" evidence="6">
    <location>
        <begin position="582"/>
        <end position="619"/>
    </location>
</feature>
<dbReference type="GO" id="GO:0005886">
    <property type="term" value="C:plasma membrane"/>
    <property type="evidence" value="ECO:0007669"/>
    <property type="project" value="TreeGrafter"/>
</dbReference>
<comment type="subcellular location">
    <subcellularLocation>
        <location evidence="1">Membrane</location>
        <topology evidence="1">Multi-pass membrane protein</topology>
    </subcellularLocation>
</comment>
<feature type="compositionally biased region" description="Basic and acidic residues" evidence="6">
    <location>
        <begin position="601"/>
        <end position="619"/>
    </location>
</feature>
<evidence type="ECO:0000256" key="3">
    <source>
        <dbReference type="ARBA" id="ARBA00022692"/>
    </source>
</evidence>
<accession>A0A6A6PT73</accession>
<dbReference type="InterPro" id="IPR005829">
    <property type="entry name" value="Sugar_transporter_CS"/>
</dbReference>
<feature type="transmembrane region" description="Helical" evidence="7">
    <location>
        <begin position="251"/>
        <end position="272"/>
    </location>
</feature>
<keyword evidence="3 7" id="KW-0812">Transmembrane</keyword>
<feature type="transmembrane region" description="Helical" evidence="7">
    <location>
        <begin position="284"/>
        <end position="304"/>
    </location>
</feature>
<feature type="transmembrane region" description="Helical" evidence="7">
    <location>
        <begin position="145"/>
        <end position="166"/>
    </location>
</feature>
<feature type="region of interest" description="Disordered" evidence="6">
    <location>
        <begin position="1"/>
        <end position="25"/>
    </location>
</feature>
<name>A0A6A6PT73_9PEZI</name>
<dbReference type="SUPFAM" id="SSF103473">
    <property type="entry name" value="MFS general substrate transporter"/>
    <property type="match status" value="1"/>
</dbReference>
<feature type="transmembrane region" description="Helical" evidence="7">
    <location>
        <begin position="325"/>
        <end position="343"/>
    </location>
</feature>
<feature type="transmembrane region" description="Helical" evidence="7">
    <location>
        <begin position="355"/>
        <end position="378"/>
    </location>
</feature>
<evidence type="ECO:0000256" key="4">
    <source>
        <dbReference type="ARBA" id="ARBA00022989"/>
    </source>
</evidence>
<evidence type="ECO:0000256" key="6">
    <source>
        <dbReference type="SAM" id="MobiDB-lite"/>
    </source>
</evidence>
<dbReference type="InterPro" id="IPR036259">
    <property type="entry name" value="MFS_trans_sf"/>
</dbReference>
<feature type="transmembrane region" description="Helical" evidence="7">
    <location>
        <begin position="452"/>
        <end position="471"/>
    </location>
</feature>
<keyword evidence="4 7" id="KW-1133">Transmembrane helix</keyword>
<dbReference type="InterPro" id="IPR020846">
    <property type="entry name" value="MFS_dom"/>
</dbReference>
<feature type="transmembrane region" description="Helical" evidence="7">
    <location>
        <begin position="210"/>
        <end position="231"/>
    </location>
</feature>
<evidence type="ECO:0000313" key="10">
    <source>
        <dbReference type="Proteomes" id="UP000799767"/>
    </source>
</evidence>
<dbReference type="AlphaFoldDB" id="A0A6A6PT73"/>
<evidence type="ECO:0000259" key="8">
    <source>
        <dbReference type="PROSITE" id="PS50850"/>
    </source>
</evidence>
<dbReference type="PANTHER" id="PTHR23501:SF109">
    <property type="entry name" value="MAJOR FACILITATOR SUPERFAMILY (MFS) PROFILE DOMAIN-CONTAINING PROTEIN-RELATED"/>
    <property type="match status" value="1"/>
</dbReference>
<dbReference type="GeneID" id="54470558"/>
<dbReference type="PROSITE" id="PS00216">
    <property type="entry name" value="SUGAR_TRANSPORT_1"/>
    <property type="match status" value="1"/>
</dbReference>
<dbReference type="Gene3D" id="1.20.1250.20">
    <property type="entry name" value="MFS general substrate transporter like domains"/>
    <property type="match status" value="1"/>
</dbReference>
<evidence type="ECO:0000256" key="2">
    <source>
        <dbReference type="ARBA" id="ARBA00022448"/>
    </source>
</evidence>
<dbReference type="Proteomes" id="UP000799767">
    <property type="component" value="Unassembled WGS sequence"/>
</dbReference>
<feature type="transmembrane region" description="Helical" evidence="7">
    <location>
        <begin position="416"/>
        <end position="440"/>
    </location>
</feature>